<feature type="signal peptide" evidence="1">
    <location>
        <begin position="1"/>
        <end position="19"/>
    </location>
</feature>
<dbReference type="RefSeq" id="WP_290364455.1">
    <property type="nucleotide sequence ID" value="NZ_JAUFQU010000001.1"/>
</dbReference>
<organism evidence="3 4">
    <name type="scientific">Paenimyroides ceti</name>
    <dbReference type="NCBI Taxonomy" id="395087"/>
    <lineage>
        <taxon>Bacteria</taxon>
        <taxon>Pseudomonadati</taxon>
        <taxon>Bacteroidota</taxon>
        <taxon>Flavobacteriia</taxon>
        <taxon>Flavobacteriales</taxon>
        <taxon>Flavobacteriaceae</taxon>
        <taxon>Paenimyroides</taxon>
    </lineage>
</organism>
<reference evidence="4" key="1">
    <citation type="journal article" date="2019" name="Int. J. Syst. Evol. Microbiol.">
        <title>The Global Catalogue of Microorganisms (GCM) 10K type strain sequencing project: providing services to taxonomists for standard genome sequencing and annotation.</title>
        <authorList>
            <consortium name="The Broad Institute Genomics Platform"/>
            <consortium name="The Broad Institute Genome Sequencing Center for Infectious Disease"/>
            <person name="Wu L."/>
            <person name="Ma J."/>
        </authorList>
    </citation>
    <scope>NUCLEOTIDE SEQUENCE [LARGE SCALE GENOMIC DNA]</scope>
    <source>
        <strain evidence="4">CECT 7184</strain>
    </source>
</reference>
<dbReference type="EMBL" id="JAUFQU010000001">
    <property type="protein sequence ID" value="MDN3708596.1"/>
    <property type="molecule type" value="Genomic_DNA"/>
</dbReference>
<evidence type="ECO:0000313" key="4">
    <source>
        <dbReference type="Proteomes" id="UP001242368"/>
    </source>
</evidence>
<proteinExistence type="predicted"/>
<feature type="domain" description="Outer membrane protein beta-barrel" evidence="2">
    <location>
        <begin position="19"/>
        <end position="165"/>
    </location>
</feature>
<sequence>MKKTTLTILFIITALSATAQDKFTKGIRAGVNLSSIYNVGGETKADFYIGAVGAIKFTRFYTLQPELNYSRQGMNNVPLGRIGDASNSVAEYSDINLNYISITVMNKFNLKKFFLQVGPSFDILTKESKYSSNNIDLSANFGLGMDVTSKFTIEARYKVGVADLYEQNNYNFFPFDDLNYGSTFQIGGIFKF</sequence>
<protein>
    <submittedName>
        <fullName evidence="3">Porin family protein</fullName>
    </submittedName>
</protein>
<evidence type="ECO:0000256" key="1">
    <source>
        <dbReference type="SAM" id="SignalP"/>
    </source>
</evidence>
<name>A0ABT8CWW0_9FLAO</name>
<accession>A0ABT8CWW0</accession>
<keyword evidence="4" id="KW-1185">Reference proteome</keyword>
<gene>
    <name evidence="3" type="ORF">QW060_15955</name>
</gene>
<keyword evidence="1" id="KW-0732">Signal</keyword>
<dbReference type="Proteomes" id="UP001242368">
    <property type="component" value="Unassembled WGS sequence"/>
</dbReference>
<evidence type="ECO:0000259" key="2">
    <source>
        <dbReference type="Pfam" id="PF13568"/>
    </source>
</evidence>
<comment type="caution">
    <text evidence="3">The sequence shown here is derived from an EMBL/GenBank/DDBJ whole genome shotgun (WGS) entry which is preliminary data.</text>
</comment>
<dbReference type="Pfam" id="PF13568">
    <property type="entry name" value="OMP_b-brl_2"/>
    <property type="match status" value="1"/>
</dbReference>
<evidence type="ECO:0000313" key="3">
    <source>
        <dbReference type="EMBL" id="MDN3708596.1"/>
    </source>
</evidence>
<feature type="chain" id="PRO_5047531926" evidence="1">
    <location>
        <begin position="20"/>
        <end position="192"/>
    </location>
</feature>
<dbReference type="InterPro" id="IPR025665">
    <property type="entry name" value="Beta-barrel_OMP_2"/>
</dbReference>